<dbReference type="PANTHER" id="PTHR43158">
    <property type="entry name" value="SKFA PEPTIDE EXPORT ATP-BINDING PROTEIN SKFE"/>
    <property type="match status" value="1"/>
</dbReference>
<feature type="domain" description="ABC transporter" evidence="3">
    <location>
        <begin position="6"/>
        <end position="232"/>
    </location>
</feature>
<keyword evidence="1" id="KW-0547">Nucleotide-binding</keyword>
<evidence type="ECO:0000259" key="3">
    <source>
        <dbReference type="PROSITE" id="PS50893"/>
    </source>
</evidence>
<organism evidence="4 5">
    <name type="scientific">Corynebacterium mustelae</name>
    <dbReference type="NCBI Taxonomy" id="571915"/>
    <lineage>
        <taxon>Bacteria</taxon>
        <taxon>Bacillati</taxon>
        <taxon>Actinomycetota</taxon>
        <taxon>Actinomycetes</taxon>
        <taxon>Mycobacteriales</taxon>
        <taxon>Corynebacteriaceae</taxon>
        <taxon>Corynebacterium</taxon>
    </lineage>
</organism>
<accession>A0A0G3H612</accession>
<dbReference type="InterPro" id="IPR003593">
    <property type="entry name" value="AAA+_ATPase"/>
</dbReference>
<name>A0A0G3H612_9CORY</name>
<evidence type="ECO:0000313" key="4">
    <source>
        <dbReference type="EMBL" id="AKK07273.1"/>
    </source>
</evidence>
<dbReference type="Pfam" id="PF00005">
    <property type="entry name" value="ABC_tran"/>
    <property type="match status" value="1"/>
</dbReference>
<dbReference type="AlphaFoldDB" id="A0A0G3H612"/>
<keyword evidence="2" id="KW-0067">ATP-binding</keyword>
<dbReference type="InterPro" id="IPR003439">
    <property type="entry name" value="ABC_transporter-like_ATP-bd"/>
</dbReference>
<proteinExistence type="predicted"/>
<evidence type="ECO:0000256" key="2">
    <source>
        <dbReference type="ARBA" id="ARBA00022840"/>
    </source>
</evidence>
<dbReference type="PANTHER" id="PTHR43158:SF5">
    <property type="entry name" value="ABC TRANSPORTER, ATP-BINDING PROTEIN"/>
    <property type="match status" value="1"/>
</dbReference>
<gene>
    <name evidence="4" type="ORF">CMUST_14920</name>
</gene>
<reference evidence="5" key="2">
    <citation type="submission" date="2015-05" db="EMBL/GenBank/DDBJ databases">
        <title>Complete genome sequence of Corynebacterium mustelae DSM 45274, isolated from various tissues of a male ferret with lethal sepsis.</title>
        <authorList>
            <person name="Ruckert C."/>
            <person name="Albersmeier A."/>
            <person name="Winkler A."/>
            <person name="Tauch A."/>
        </authorList>
    </citation>
    <scope>NUCLEOTIDE SEQUENCE [LARGE SCALE GENOMIC DNA]</scope>
    <source>
        <strain evidence="5">DSM 45274</strain>
    </source>
</reference>
<protein>
    <submittedName>
        <fullName evidence="4">ABC-type multidrug transport system, ATPase component</fullName>
    </submittedName>
</protein>
<dbReference type="SUPFAM" id="SSF52540">
    <property type="entry name" value="P-loop containing nucleoside triphosphate hydrolases"/>
    <property type="match status" value="1"/>
</dbReference>
<dbReference type="PATRIC" id="fig|571915.4.peg.3203"/>
<evidence type="ECO:0000313" key="5">
    <source>
        <dbReference type="Proteomes" id="UP000035199"/>
    </source>
</evidence>
<dbReference type="RefSeq" id="WP_047263135.1">
    <property type="nucleotide sequence ID" value="NZ_CP011542.1"/>
</dbReference>
<dbReference type="InterPro" id="IPR027417">
    <property type="entry name" value="P-loop_NTPase"/>
</dbReference>
<dbReference type="SMART" id="SM00382">
    <property type="entry name" value="AAA"/>
    <property type="match status" value="1"/>
</dbReference>
<dbReference type="KEGG" id="cmv:CMUST_14920"/>
<dbReference type="GO" id="GO:0016887">
    <property type="term" value="F:ATP hydrolysis activity"/>
    <property type="evidence" value="ECO:0007669"/>
    <property type="project" value="InterPro"/>
</dbReference>
<dbReference type="STRING" id="571915.CMUST_14920"/>
<reference evidence="4 5" key="1">
    <citation type="journal article" date="2015" name="Genome Announc.">
        <title>Complete Genome Sequence of the Type Strain Corynebacterium mustelae DSM 45274, Isolated from Various Tissues of a Male Ferret with Lethal Sepsis.</title>
        <authorList>
            <person name="Ruckert C."/>
            <person name="Eimer J."/>
            <person name="Winkler A."/>
            <person name="Tauch A."/>
        </authorList>
    </citation>
    <scope>NUCLEOTIDE SEQUENCE [LARGE SCALE GENOMIC DNA]</scope>
    <source>
        <strain evidence="4 5">DSM 45274</strain>
    </source>
</reference>
<dbReference type="Gene3D" id="3.40.50.300">
    <property type="entry name" value="P-loop containing nucleotide triphosphate hydrolases"/>
    <property type="match status" value="1"/>
</dbReference>
<dbReference type="Proteomes" id="UP000035199">
    <property type="component" value="Chromosome"/>
</dbReference>
<dbReference type="OrthoDB" id="9804819at2"/>
<dbReference type="CDD" id="cd03230">
    <property type="entry name" value="ABC_DR_subfamily_A"/>
    <property type="match status" value="1"/>
</dbReference>
<dbReference type="GO" id="GO:0005524">
    <property type="term" value="F:ATP binding"/>
    <property type="evidence" value="ECO:0007669"/>
    <property type="project" value="UniProtKB-KW"/>
</dbReference>
<sequence>MPTALINANNLSVAYSKGENVLSDLNFTIPTGPEILGLIGANGAGKTTLLRVIAGQLAFSGECLVGSASPFDNQHHMDHTILTGIDSPFPGDWRVKHIFKAGGYRWVTWDQDAAETLALRFGVGVDKRYRELSRGQRSAVGIIVALASGCSLVLLDEPYLGLDVSKRGEFYRVLTEYAEIGDRTFIISTHHLNEISALLDRVMLIDAGRVVLNGVIDDLMEQVLEITGTTEAVDRLISQLGVTGAVRHRSDQSGATKLVLDLRQFPKFVDELYTCAGHLNVRVAECTLEKAVLAITEPQYKELT</sequence>
<dbReference type="EMBL" id="CP011542">
    <property type="protein sequence ID" value="AKK07273.1"/>
    <property type="molecule type" value="Genomic_DNA"/>
</dbReference>
<keyword evidence="5" id="KW-1185">Reference proteome</keyword>
<dbReference type="PROSITE" id="PS50893">
    <property type="entry name" value="ABC_TRANSPORTER_2"/>
    <property type="match status" value="1"/>
</dbReference>
<evidence type="ECO:0000256" key="1">
    <source>
        <dbReference type="ARBA" id="ARBA00022741"/>
    </source>
</evidence>